<protein>
    <submittedName>
        <fullName evidence="2">Phenylacetate--CoA ligase family protein</fullName>
    </submittedName>
</protein>
<reference evidence="2 3" key="1">
    <citation type="submission" date="2018-08" db="EMBL/GenBank/DDBJ databases">
        <title>Henriciella mobilis sp. nov., isolated from seawater.</title>
        <authorList>
            <person name="Cheng H."/>
            <person name="Wu Y.-H."/>
            <person name="Xu X.-W."/>
            <person name="Guo L.-L."/>
        </authorList>
    </citation>
    <scope>NUCLEOTIDE SEQUENCE [LARGE SCALE GENOMIC DNA]</scope>
    <source>
        <strain evidence="2 3">JN25</strain>
    </source>
</reference>
<organism evidence="2 3">
    <name type="scientific">Henriciella mobilis</name>
    <dbReference type="NCBI Taxonomy" id="2305467"/>
    <lineage>
        <taxon>Bacteria</taxon>
        <taxon>Pseudomonadati</taxon>
        <taxon>Pseudomonadota</taxon>
        <taxon>Alphaproteobacteria</taxon>
        <taxon>Hyphomonadales</taxon>
        <taxon>Hyphomonadaceae</taxon>
        <taxon>Henriciella</taxon>
    </lineage>
</organism>
<dbReference type="InterPro" id="IPR042099">
    <property type="entry name" value="ANL_N_sf"/>
</dbReference>
<dbReference type="OrthoDB" id="580775at2"/>
<comment type="caution">
    <text evidence="2">The sequence shown here is derived from an EMBL/GenBank/DDBJ whole genome shotgun (WGS) entry which is preliminary data.</text>
</comment>
<gene>
    <name evidence="2" type="ORF">D1223_09145</name>
</gene>
<dbReference type="PANTHER" id="PTHR43845">
    <property type="entry name" value="BLR5969 PROTEIN"/>
    <property type="match status" value="1"/>
</dbReference>
<dbReference type="Gene3D" id="3.30.300.30">
    <property type="match status" value="1"/>
</dbReference>
<dbReference type="PANTHER" id="PTHR43845:SF1">
    <property type="entry name" value="BLR5969 PROTEIN"/>
    <property type="match status" value="1"/>
</dbReference>
<dbReference type="AlphaFoldDB" id="A0A399RE40"/>
<evidence type="ECO:0000256" key="1">
    <source>
        <dbReference type="SAM" id="MobiDB-lite"/>
    </source>
</evidence>
<proteinExistence type="predicted"/>
<dbReference type="Proteomes" id="UP000266385">
    <property type="component" value="Unassembled WGS sequence"/>
</dbReference>
<evidence type="ECO:0000313" key="2">
    <source>
        <dbReference type="EMBL" id="RIJ29856.1"/>
    </source>
</evidence>
<dbReference type="EMBL" id="QWFX01000007">
    <property type="protein sequence ID" value="RIJ29856.1"/>
    <property type="molecule type" value="Genomic_DNA"/>
</dbReference>
<dbReference type="RefSeq" id="WP_119376143.1">
    <property type="nucleotide sequence ID" value="NZ_QWFX01000007.1"/>
</dbReference>
<feature type="region of interest" description="Disordered" evidence="1">
    <location>
        <begin position="85"/>
        <end position="120"/>
    </location>
</feature>
<feature type="compositionally biased region" description="Low complexity" evidence="1">
    <location>
        <begin position="100"/>
        <end position="113"/>
    </location>
</feature>
<dbReference type="GO" id="GO:0016874">
    <property type="term" value="F:ligase activity"/>
    <property type="evidence" value="ECO:0007669"/>
    <property type="project" value="UniProtKB-KW"/>
</dbReference>
<dbReference type="InterPro" id="IPR045851">
    <property type="entry name" value="AMP-bd_C_sf"/>
</dbReference>
<evidence type="ECO:0000313" key="3">
    <source>
        <dbReference type="Proteomes" id="UP000266385"/>
    </source>
</evidence>
<accession>A0A399RE40</accession>
<dbReference type="SUPFAM" id="SSF56801">
    <property type="entry name" value="Acetyl-CoA synthetase-like"/>
    <property type="match status" value="1"/>
</dbReference>
<keyword evidence="3" id="KW-1185">Reference proteome</keyword>
<dbReference type="Gene3D" id="3.40.50.12780">
    <property type="entry name" value="N-terminal domain of ligase-like"/>
    <property type="match status" value="1"/>
</dbReference>
<sequence>MASQSQAEWPDVLDPIEVAPRSFLDAHQEAAITAMSRHAFENAPLINEVWKRAGVSPSDIKSTADFMEKAPFITKDDIREFRDRNGDPSGGMSVSIPGQTVSIGTTSGTTGDPTPVPNWRRMPSEESYSRDFWHIGARPGDHICHIMFTFRGGHRRRASMELGLCEIAFSMSPTEIPRLIEASKIYRPVTMSIFPGPLILAMEQYFEKTGDDPVDVFKSYKGAVFGGEPLGERLKNLTKSWGLEIFETTSLGDVAGASQCRMHDGFHAYEDLAFIEAVDPITAEPVADGEVGELVVTTLVDRLSPLVRYRTGDLVVIDRTPCGCGRTHAKFNLLGRATDQILVEGRSILPREIMGLVENESETRAALFQIVRTHREMDTLKLRIGYNTERLAGSPDALRGRLHDKIASEIGVPLIVELVDEQELLKLGPPHKIPRVTKS</sequence>
<keyword evidence="2" id="KW-0436">Ligase</keyword>
<name>A0A399RE40_9PROT</name>